<dbReference type="Gene3D" id="1.10.10.10">
    <property type="entry name" value="Winged helix-like DNA-binding domain superfamily/Winged helix DNA-binding domain"/>
    <property type="match status" value="1"/>
</dbReference>
<dbReference type="SMART" id="SM00345">
    <property type="entry name" value="HTH_GNTR"/>
    <property type="match status" value="1"/>
</dbReference>
<keyword evidence="6" id="KW-1185">Reference proteome</keyword>
<reference evidence="5 6" key="1">
    <citation type="submission" date="2019-08" db="EMBL/GenBank/DDBJ databases">
        <title>In-depth cultivation of the pig gut microbiome towards novel bacterial diversity and tailored functional studies.</title>
        <authorList>
            <person name="Wylensek D."/>
            <person name="Hitch T.C.A."/>
            <person name="Clavel T."/>
        </authorList>
    </citation>
    <scope>NUCLEOTIDE SEQUENCE [LARGE SCALE GENOMIC DNA]</scope>
    <source>
        <strain evidence="5 6">BSM-380-WT-5A</strain>
    </source>
</reference>
<evidence type="ECO:0000256" key="3">
    <source>
        <dbReference type="ARBA" id="ARBA00023163"/>
    </source>
</evidence>
<keyword evidence="1" id="KW-0805">Transcription regulation</keyword>
<keyword evidence="2" id="KW-0238">DNA-binding</keyword>
<dbReference type="PANTHER" id="PTHR43537:SF24">
    <property type="entry name" value="GLUCONATE OPERON TRANSCRIPTIONAL REPRESSOR"/>
    <property type="match status" value="1"/>
</dbReference>
<dbReference type="SUPFAM" id="SSF46785">
    <property type="entry name" value="Winged helix' DNA-binding domain"/>
    <property type="match status" value="1"/>
</dbReference>
<dbReference type="AlphaFoldDB" id="A0A7X2TLP2"/>
<evidence type="ECO:0000256" key="2">
    <source>
        <dbReference type="ARBA" id="ARBA00023125"/>
    </source>
</evidence>
<dbReference type="CDD" id="cd07377">
    <property type="entry name" value="WHTH_GntR"/>
    <property type="match status" value="1"/>
</dbReference>
<feature type="domain" description="HTH gntR-type" evidence="4">
    <location>
        <begin position="7"/>
        <end position="74"/>
    </location>
</feature>
<evidence type="ECO:0000256" key="1">
    <source>
        <dbReference type="ARBA" id="ARBA00023015"/>
    </source>
</evidence>
<dbReference type="PRINTS" id="PR00035">
    <property type="entry name" value="HTHGNTR"/>
</dbReference>
<evidence type="ECO:0000313" key="6">
    <source>
        <dbReference type="Proteomes" id="UP000440513"/>
    </source>
</evidence>
<dbReference type="InterPro" id="IPR036388">
    <property type="entry name" value="WH-like_DNA-bd_sf"/>
</dbReference>
<dbReference type="Gene3D" id="1.20.120.530">
    <property type="entry name" value="GntR ligand-binding domain-like"/>
    <property type="match status" value="1"/>
</dbReference>
<dbReference type="GO" id="GO:0003700">
    <property type="term" value="F:DNA-binding transcription factor activity"/>
    <property type="evidence" value="ECO:0007669"/>
    <property type="project" value="InterPro"/>
</dbReference>
<protein>
    <submittedName>
        <fullName evidence="5">GntR family transcriptional regulator</fullName>
    </submittedName>
</protein>
<dbReference type="SUPFAM" id="SSF48008">
    <property type="entry name" value="GntR ligand-binding domain-like"/>
    <property type="match status" value="1"/>
</dbReference>
<organism evidence="5 6">
    <name type="scientific">Oliverpabstia intestinalis</name>
    <dbReference type="NCBI Taxonomy" id="2606633"/>
    <lineage>
        <taxon>Bacteria</taxon>
        <taxon>Bacillati</taxon>
        <taxon>Bacillota</taxon>
        <taxon>Clostridia</taxon>
        <taxon>Lachnospirales</taxon>
        <taxon>Lachnospiraceae</taxon>
        <taxon>Oliverpabstia</taxon>
    </lineage>
</organism>
<dbReference type="InterPro" id="IPR000524">
    <property type="entry name" value="Tscrpt_reg_HTH_GntR"/>
</dbReference>
<name>A0A7X2TLP2_9FIRM</name>
<dbReference type="Proteomes" id="UP000440513">
    <property type="component" value="Unassembled WGS sequence"/>
</dbReference>
<dbReference type="InterPro" id="IPR011711">
    <property type="entry name" value="GntR_C"/>
</dbReference>
<dbReference type="GO" id="GO:0003677">
    <property type="term" value="F:DNA binding"/>
    <property type="evidence" value="ECO:0007669"/>
    <property type="project" value="UniProtKB-KW"/>
</dbReference>
<sequence length="229" mass="27075">MSELLYQTLRESVVNAIRTKIMNHQIHPGERIVEMELAHEFQTSRGPIREALRQLENEGIVEYTRNVGCSVRTFSFWDSYEVYLLRTNYEAVSVRFLNGKIPGETIQKMEEILERMRKISTEEFESVFEYDNCFHEQLVLMSGLPRLAKAWKELYYGNLLAGYELVNEKEKIMANQYDNHIAILKACKEGNPEKICDEVKKHYWKTIFCMMQEQKIKDPDLEQAWMMAI</sequence>
<dbReference type="InterPro" id="IPR036390">
    <property type="entry name" value="WH_DNA-bd_sf"/>
</dbReference>
<comment type="caution">
    <text evidence="5">The sequence shown here is derived from an EMBL/GenBank/DDBJ whole genome shotgun (WGS) entry which is preliminary data.</text>
</comment>
<dbReference type="SMART" id="SM00895">
    <property type="entry name" value="FCD"/>
    <property type="match status" value="1"/>
</dbReference>
<evidence type="ECO:0000313" key="5">
    <source>
        <dbReference type="EMBL" id="MST66160.1"/>
    </source>
</evidence>
<dbReference type="EMBL" id="VUMS01000007">
    <property type="protein sequence ID" value="MST66160.1"/>
    <property type="molecule type" value="Genomic_DNA"/>
</dbReference>
<accession>A0A7X2TLP2</accession>
<dbReference type="RefSeq" id="WP_154431844.1">
    <property type="nucleotide sequence ID" value="NZ_JBQHQP010000007.1"/>
</dbReference>
<evidence type="ECO:0000259" key="4">
    <source>
        <dbReference type="PROSITE" id="PS50949"/>
    </source>
</evidence>
<dbReference type="Pfam" id="PF07729">
    <property type="entry name" value="FCD"/>
    <property type="match status" value="1"/>
</dbReference>
<dbReference type="PROSITE" id="PS50949">
    <property type="entry name" value="HTH_GNTR"/>
    <property type="match status" value="1"/>
</dbReference>
<dbReference type="InterPro" id="IPR008920">
    <property type="entry name" value="TF_FadR/GntR_C"/>
</dbReference>
<gene>
    <name evidence="5" type="ORF">FYJ57_05315</name>
</gene>
<proteinExistence type="predicted"/>
<dbReference type="PANTHER" id="PTHR43537">
    <property type="entry name" value="TRANSCRIPTIONAL REGULATOR, GNTR FAMILY"/>
    <property type="match status" value="1"/>
</dbReference>
<keyword evidence="3" id="KW-0804">Transcription</keyword>
<dbReference type="Pfam" id="PF00392">
    <property type="entry name" value="GntR"/>
    <property type="match status" value="1"/>
</dbReference>